<sequence>MGARDRTKPEASQVPDGRGAGGSRGRRGSRQEVQPPSPAKKSWGTTATQLSCPCCSRSNEDKRARNQGRRPGGPEGQVTPVDLDNPFTREFAICRGCYALAAPPSSNSATPPPAASEKRTDILVSEQSTGVLALALE</sequence>
<organism evidence="2 3">
    <name type="scientific">Pleurodeles waltl</name>
    <name type="common">Iberian ribbed newt</name>
    <dbReference type="NCBI Taxonomy" id="8319"/>
    <lineage>
        <taxon>Eukaryota</taxon>
        <taxon>Metazoa</taxon>
        <taxon>Chordata</taxon>
        <taxon>Craniata</taxon>
        <taxon>Vertebrata</taxon>
        <taxon>Euteleostomi</taxon>
        <taxon>Amphibia</taxon>
        <taxon>Batrachia</taxon>
        <taxon>Caudata</taxon>
        <taxon>Salamandroidea</taxon>
        <taxon>Salamandridae</taxon>
        <taxon>Pleurodelinae</taxon>
        <taxon>Pleurodeles</taxon>
    </lineage>
</organism>
<gene>
    <name evidence="2" type="ORF">NDU88_003018</name>
</gene>
<feature type="region of interest" description="Disordered" evidence="1">
    <location>
        <begin position="1"/>
        <end position="84"/>
    </location>
</feature>
<keyword evidence="3" id="KW-1185">Reference proteome</keyword>
<dbReference type="AlphaFoldDB" id="A0AAV7UBC7"/>
<accession>A0AAV7UBC7</accession>
<name>A0AAV7UBC7_PLEWA</name>
<dbReference type="Proteomes" id="UP001066276">
    <property type="component" value="Chromosome 3_1"/>
</dbReference>
<dbReference type="EMBL" id="JANPWB010000005">
    <property type="protein sequence ID" value="KAJ1186235.1"/>
    <property type="molecule type" value="Genomic_DNA"/>
</dbReference>
<proteinExistence type="predicted"/>
<protein>
    <submittedName>
        <fullName evidence="2">Uncharacterized protein</fullName>
    </submittedName>
</protein>
<evidence type="ECO:0000313" key="3">
    <source>
        <dbReference type="Proteomes" id="UP001066276"/>
    </source>
</evidence>
<evidence type="ECO:0000256" key="1">
    <source>
        <dbReference type="SAM" id="MobiDB-lite"/>
    </source>
</evidence>
<reference evidence="2" key="1">
    <citation type="journal article" date="2022" name="bioRxiv">
        <title>Sequencing and chromosome-scale assembly of the giantPleurodeles waltlgenome.</title>
        <authorList>
            <person name="Brown T."/>
            <person name="Elewa A."/>
            <person name="Iarovenko S."/>
            <person name="Subramanian E."/>
            <person name="Araus A.J."/>
            <person name="Petzold A."/>
            <person name="Susuki M."/>
            <person name="Suzuki K.-i.T."/>
            <person name="Hayashi T."/>
            <person name="Toyoda A."/>
            <person name="Oliveira C."/>
            <person name="Osipova E."/>
            <person name="Leigh N.D."/>
            <person name="Simon A."/>
            <person name="Yun M.H."/>
        </authorList>
    </citation>
    <scope>NUCLEOTIDE SEQUENCE</scope>
    <source>
        <strain evidence="2">20211129_DDA</strain>
        <tissue evidence="2">Liver</tissue>
    </source>
</reference>
<evidence type="ECO:0000313" key="2">
    <source>
        <dbReference type="EMBL" id="KAJ1186235.1"/>
    </source>
</evidence>
<comment type="caution">
    <text evidence="2">The sequence shown here is derived from an EMBL/GenBank/DDBJ whole genome shotgun (WGS) entry which is preliminary data.</text>
</comment>